<dbReference type="SUPFAM" id="SSF56112">
    <property type="entry name" value="Protein kinase-like (PK-like)"/>
    <property type="match status" value="1"/>
</dbReference>
<dbReference type="RefSeq" id="XP_069230162.1">
    <property type="nucleotide sequence ID" value="XM_069372827.1"/>
</dbReference>
<dbReference type="InterPro" id="IPR008271">
    <property type="entry name" value="Ser/Thr_kinase_AS"/>
</dbReference>
<feature type="domain" description="Aminoglycoside phosphotransferase" evidence="1">
    <location>
        <begin position="30"/>
        <end position="272"/>
    </location>
</feature>
<dbReference type="Proteomes" id="UP000803884">
    <property type="component" value="Unassembled WGS sequence"/>
</dbReference>
<dbReference type="InterPro" id="IPR052898">
    <property type="entry name" value="ACAD10-like"/>
</dbReference>
<proteinExistence type="predicted"/>
<dbReference type="CDD" id="cd05154">
    <property type="entry name" value="ACAD10_11_N-like"/>
    <property type="match status" value="1"/>
</dbReference>
<dbReference type="InterPro" id="IPR002575">
    <property type="entry name" value="Aminoglycoside_PTrfase"/>
</dbReference>
<organism evidence="2 3">
    <name type="scientific">Cladosporium halotolerans</name>
    <dbReference type="NCBI Taxonomy" id="1052096"/>
    <lineage>
        <taxon>Eukaryota</taxon>
        <taxon>Fungi</taxon>
        <taxon>Dikarya</taxon>
        <taxon>Ascomycota</taxon>
        <taxon>Pezizomycotina</taxon>
        <taxon>Dothideomycetes</taxon>
        <taxon>Dothideomycetidae</taxon>
        <taxon>Cladosporiales</taxon>
        <taxon>Cladosporiaceae</taxon>
        <taxon>Cladosporium</taxon>
    </lineage>
</organism>
<dbReference type="PANTHER" id="PTHR47829">
    <property type="entry name" value="HYDROLASE, PUTATIVE (AFU_ORTHOLOGUE AFUA_1G12880)-RELATED"/>
    <property type="match status" value="1"/>
</dbReference>
<dbReference type="PANTHER" id="PTHR47829:SF1">
    <property type="entry name" value="HAD FAMILY PHOSPHATASE"/>
    <property type="match status" value="1"/>
</dbReference>
<evidence type="ECO:0000259" key="1">
    <source>
        <dbReference type="Pfam" id="PF01636"/>
    </source>
</evidence>
<reference evidence="2 3" key="1">
    <citation type="journal article" date="2020" name="Microbiol. Resour. Announc.">
        <title>Draft Genome Sequence of a Cladosporium Species Isolated from the Mesophotic Ascidian Didemnum maculosum.</title>
        <authorList>
            <person name="Gioti A."/>
            <person name="Siaperas R."/>
            <person name="Nikolaivits E."/>
            <person name="Le Goff G."/>
            <person name="Ouazzani J."/>
            <person name="Kotoulas G."/>
            <person name="Topakas E."/>
        </authorList>
    </citation>
    <scope>NUCLEOTIDE SEQUENCE [LARGE SCALE GENOMIC DNA]</scope>
    <source>
        <strain evidence="2 3">TM138-S3</strain>
    </source>
</reference>
<dbReference type="AlphaFoldDB" id="A0AB34KSD1"/>
<dbReference type="EMBL" id="JAAQHG020000012">
    <property type="protein sequence ID" value="KAL1587057.1"/>
    <property type="molecule type" value="Genomic_DNA"/>
</dbReference>
<dbReference type="Pfam" id="PF01636">
    <property type="entry name" value="APH"/>
    <property type="match status" value="1"/>
</dbReference>
<dbReference type="GeneID" id="96005665"/>
<protein>
    <recommendedName>
        <fullName evidence="1">Aminoglycoside phosphotransferase domain-containing protein</fullName>
    </recommendedName>
</protein>
<dbReference type="Gene3D" id="3.30.200.20">
    <property type="entry name" value="Phosphorylase Kinase, domain 1"/>
    <property type="match status" value="1"/>
</dbReference>
<gene>
    <name evidence="2" type="ORF">WHR41_04221</name>
</gene>
<accession>A0AB34KSD1</accession>
<dbReference type="Gene3D" id="3.90.1200.10">
    <property type="match status" value="1"/>
</dbReference>
<sequence>MSMDVRQPIDTAALESYLHCNTPSILGPLDVKQFSNGQSNPTYLLTSQQKQRYVLRKKPPAASGNSNSHQIEREYQILAALQPSNVPVPRIFGLCQDASIIGTPFYIMEFLDGRIFDNPWLPTLQPKERSLIWKEALETLAKLHSIDLSAIGLQHWKKEASFYNRQISAFNRISAAQAEAKFTTRQQLVGQIPYFEELSRFFSWANMQPTERKTLVHGDFKIDNLIFHRSEPRVIGVLDWELATEGHPLGDLANLLSPMLSSAEDMTWLAEQTLTADLAMSRKMMRSEITAGVPSIPECLSWYARLSGWEVSGDDMLWAAAFNSFRTAVIMQGIAARLARGQTNSAQAVPFALQTFPYAVLAYARVQQIKDSSGLKGRL</sequence>
<dbReference type="InterPro" id="IPR041726">
    <property type="entry name" value="ACAD10_11_N"/>
</dbReference>
<keyword evidence="3" id="KW-1185">Reference proteome</keyword>
<dbReference type="PROSITE" id="PS00108">
    <property type="entry name" value="PROTEIN_KINASE_ST"/>
    <property type="match status" value="1"/>
</dbReference>
<dbReference type="InterPro" id="IPR011009">
    <property type="entry name" value="Kinase-like_dom_sf"/>
</dbReference>
<comment type="caution">
    <text evidence="2">The sequence shown here is derived from an EMBL/GenBank/DDBJ whole genome shotgun (WGS) entry which is preliminary data.</text>
</comment>
<name>A0AB34KSD1_9PEZI</name>
<evidence type="ECO:0000313" key="2">
    <source>
        <dbReference type="EMBL" id="KAL1587057.1"/>
    </source>
</evidence>
<dbReference type="GO" id="GO:0004672">
    <property type="term" value="F:protein kinase activity"/>
    <property type="evidence" value="ECO:0007669"/>
    <property type="project" value="InterPro"/>
</dbReference>
<evidence type="ECO:0000313" key="3">
    <source>
        <dbReference type="Proteomes" id="UP000803884"/>
    </source>
</evidence>